<dbReference type="InterPro" id="IPR016040">
    <property type="entry name" value="NAD(P)-bd_dom"/>
</dbReference>
<dbReference type="NCBIfam" id="TIGR02622">
    <property type="entry name" value="CDP_4_6_dhtase"/>
    <property type="match status" value="1"/>
</dbReference>
<name>A0A517LYQ5_9BACT</name>
<dbReference type="EMBL" id="CP036261">
    <property type="protein sequence ID" value="QDS87755.1"/>
    <property type="molecule type" value="Genomic_DNA"/>
</dbReference>
<evidence type="ECO:0000256" key="1">
    <source>
        <dbReference type="SAM" id="MobiDB-lite"/>
    </source>
</evidence>
<dbReference type="AlphaFoldDB" id="A0A517LYQ5"/>
<dbReference type="InterPro" id="IPR036291">
    <property type="entry name" value="NAD(P)-bd_dom_sf"/>
</dbReference>
<dbReference type="CDD" id="cd05252">
    <property type="entry name" value="CDP_GD_SDR_e"/>
    <property type="match status" value="1"/>
</dbReference>
<accession>A0A517LYQ5</accession>
<keyword evidence="3" id="KW-0456">Lyase</keyword>
<feature type="region of interest" description="Disordered" evidence="1">
    <location>
        <begin position="355"/>
        <end position="376"/>
    </location>
</feature>
<dbReference type="EC" id="4.2.1.45" evidence="3"/>
<evidence type="ECO:0000259" key="2">
    <source>
        <dbReference type="Pfam" id="PF16363"/>
    </source>
</evidence>
<dbReference type="KEGG" id="ruv:EC9_19360"/>
<dbReference type="Gene3D" id="3.90.25.10">
    <property type="entry name" value="UDP-galactose 4-epimerase, domain 1"/>
    <property type="match status" value="1"/>
</dbReference>
<dbReference type="RefSeq" id="WP_145344324.1">
    <property type="nucleotide sequence ID" value="NZ_CP036261.1"/>
</dbReference>
<dbReference type="Pfam" id="PF16363">
    <property type="entry name" value="GDP_Man_Dehyd"/>
    <property type="match status" value="1"/>
</dbReference>
<dbReference type="Proteomes" id="UP000319557">
    <property type="component" value="Chromosome"/>
</dbReference>
<evidence type="ECO:0000313" key="3">
    <source>
        <dbReference type="EMBL" id="QDS87755.1"/>
    </source>
</evidence>
<sequence length="376" mass="41375">MFDNTFSGRRVLVTGDTGFKGSWLCQWLLQLGAEVFGCGLTPTTTPSLFELLELEGQYDHRTIDIRDQEKVAAFVAEARPDIVLHLAAQPLVRLSYQQPKETFDTNVMGTLHVLEAVRQQPDIQACVVISSDKCYENREWVWGYREQDPLGGKDPYSASKAATEIVTASYRDSFFRDAGTTCVASARAGNVIGGGDWAQDRIVPDFVSSILAEQPLVLRNPNAIRPWQHVLEPLSGYLALASRLCGADGTQFASGWNFGPAPAAHVTVGQLAKRLVATWGAGEVRIDPAAAEALPESGILKLDCSKAISQLAWQPNWDFATTIQATVEWYRSWSEGADMRDLTRQQIKNFEHAASTAGAEWADQSRQPHHSQRLAG</sequence>
<dbReference type="Gene3D" id="3.40.50.720">
    <property type="entry name" value="NAD(P)-binding Rossmann-like Domain"/>
    <property type="match status" value="1"/>
</dbReference>
<protein>
    <submittedName>
        <fullName evidence="3">CDP-glucose 4,6-dehydratase</fullName>
        <ecNumber evidence="3">4.2.1.45</ecNumber>
    </submittedName>
</protein>
<organism evidence="3 4">
    <name type="scientific">Rosistilla ulvae</name>
    <dbReference type="NCBI Taxonomy" id="1930277"/>
    <lineage>
        <taxon>Bacteria</taxon>
        <taxon>Pseudomonadati</taxon>
        <taxon>Planctomycetota</taxon>
        <taxon>Planctomycetia</taxon>
        <taxon>Pirellulales</taxon>
        <taxon>Pirellulaceae</taxon>
        <taxon>Rosistilla</taxon>
    </lineage>
</organism>
<gene>
    <name evidence="3" type="primary">rfbG</name>
    <name evidence="3" type="ORF">EC9_19360</name>
</gene>
<proteinExistence type="predicted"/>
<reference evidence="3 4" key="1">
    <citation type="submission" date="2019-02" db="EMBL/GenBank/DDBJ databases">
        <title>Deep-cultivation of Planctomycetes and their phenomic and genomic characterization uncovers novel biology.</title>
        <authorList>
            <person name="Wiegand S."/>
            <person name="Jogler M."/>
            <person name="Boedeker C."/>
            <person name="Pinto D."/>
            <person name="Vollmers J."/>
            <person name="Rivas-Marin E."/>
            <person name="Kohn T."/>
            <person name="Peeters S.H."/>
            <person name="Heuer A."/>
            <person name="Rast P."/>
            <person name="Oberbeckmann S."/>
            <person name="Bunk B."/>
            <person name="Jeske O."/>
            <person name="Meyerdierks A."/>
            <person name="Storesund J.E."/>
            <person name="Kallscheuer N."/>
            <person name="Luecker S."/>
            <person name="Lage O.M."/>
            <person name="Pohl T."/>
            <person name="Merkel B.J."/>
            <person name="Hornburger P."/>
            <person name="Mueller R.-W."/>
            <person name="Bruemmer F."/>
            <person name="Labrenz M."/>
            <person name="Spormann A.M."/>
            <person name="Op den Camp H."/>
            <person name="Overmann J."/>
            <person name="Amann R."/>
            <person name="Jetten M.S.M."/>
            <person name="Mascher T."/>
            <person name="Medema M.H."/>
            <person name="Devos D.P."/>
            <person name="Kaster A.-K."/>
            <person name="Ovreas L."/>
            <person name="Rohde M."/>
            <person name="Galperin M.Y."/>
            <person name="Jogler C."/>
        </authorList>
    </citation>
    <scope>NUCLEOTIDE SEQUENCE [LARGE SCALE GENOMIC DNA]</scope>
    <source>
        <strain evidence="3 4">EC9</strain>
    </source>
</reference>
<dbReference type="InterPro" id="IPR013445">
    <property type="entry name" value="CDP_4_6_deHydtase"/>
</dbReference>
<feature type="compositionally biased region" description="Basic residues" evidence="1">
    <location>
        <begin position="367"/>
        <end position="376"/>
    </location>
</feature>
<dbReference type="SUPFAM" id="SSF51735">
    <property type="entry name" value="NAD(P)-binding Rossmann-fold domains"/>
    <property type="match status" value="1"/>
</dbReference>
<dbReference type="PANTHER" id="PTHR43000">
    <property type="entry name" value="DTDP-D-GLUCOSE 4,6-DEHYDRATASE-RELATED"/>
    <property type="match status" value="1"/>
</dbReference>
<feature type="domain" description="NAD(P)-binding" evidence="2">
    <location>
        <begin position="12"/>
        <end position="325"/>
    </location>
</feature>
<dbReference type="GO" id="GO:0047733">
    <property type="term" value="F:CDP-glucose 4,6-dehydratase activity"/>
    <property type="evidence" value="ECO:0007669"/>
    <property type="project" value="UniProtKB-EC"/>
</dbReference>
<keyword evidence="4" id="KW-1185">Reference proteome</keyword>
<evidence type="ECO:0000313" key="4">
    <source>
        <dbReference type="Proteomes" id="UP000319557"/>
    </source>
</evidence>
<dbReference type="OrthoDB" id="9779041at2"/>